<evidence type="ECO:0000313" key="14">
    <source>
        <dbReference type="Proteomes" id="UP001172159"/>
    </source>
</evidence>
<evidence type="ECO:0000256" key="5">
    <source>
        <dbReference type="ARBA" id="ARBA00022833"/>
    </source>
</evidence>
<feature type="compositionally biased region" description="Basic and acidic residues" evidence="9">
    <location>
        <begin position="248"/>
        <end position="258"/>
    </location>
</feature>
<keyword evidence="3" id="KW-0479">Metal-binding</keyword>
<feature type="region of interest" description="Disordered" evidence="9">
    <location>
        <begin position="388"/>
        <end position="439"/>
    </location>
</feature>
<feature type="transmembrane region" description="Helical" evidence="10">
    <location>
        <begin position="213"/>
        <end position="233"/>
    </location>
</feature>
<organism evidence="13 14">
    <name type="scientific">Apiosordaria backusii</name>
    <dbReference type="NCBI Taxonomy" id="314023"/>
    <lineage>
        <taxon>Eukaryota</taxon>
        <taxon>Fungi</taxon>
        <taxon>Dikarya</taxon>
        <taxon>Ascomycota</taxon>
        <taxon>Pezizomycotina</taxon>
        <taxon>Sordariomycetes</taxon>
        <taxon>Sordariomycetidae</taxon>
        <taxon>Sordariales</taxon>
        <taxon>Lasiosphaeriaceae</taxon>
        <taxon>Apiosordaria</taxon>
    </lineage>
</organism>
<gene>
    <name evidence="13" type="ORF">B0T21DRAFT_360692</name>
</gene>
<feature type="domain" description="RING-CH-type" evidence="12">
    <location>
        <begin position="29"/>
        <end position="97"/>
    </location>
</feature>
<dbReference type="InterPro" id="IPR011016">
    <property type="entry name" value="Znf_RING-CH"/>
</dbReference>
<evidence type="ECO:0000313" key="13">
    <source>
        <dbReference type="EMBL" id="KAK0742143.1"/>
    </source>
</evidence>
<evidence type="ECO:0008006" key="15">
    <source>
        <dbReference type="Google" id="ProtNLM"/>
    </source>
</evidence>
<dbReference type="PROSITE" id="PS50089">
    <property type="entry name" value="ZF_RING_2"/>
    <property type="match status" value="1"/>
</dbReference>
<dbReference type="InterPro" id="IPR001841">
    <property type="entry name" value="Znf_RING"/>
</dbReference>
<feature type="domain" description="RING-type" evidence="11">
    <location>
        <begin position="37"/>
        <end position="91"/>
    </location>
</feature>
<dbReference type="AlphaFoldDB" id="A0AA40EMP6"/>
<evidence type="ECO:0000256" key="8">
    <source>
        <dbReference type="PROSITE-ProRule" id="PRU00175"/>
    </source>
</evidence>
<comment type="subcellular location">
    <subcellularLocation>
        <location evidence="1">Membrane</location>
        <topology evidence="1">Multi-pass membrane protein</topology>
    </subcellularLocation>
</comment>
<feature type="transmembrane region" description="Helical" evidence="10">
    <location>
        <begin position="121"/>
        <end position="146"/>
    </location>
</feature>
<dbReference type="InterPro" id="IPR013083">
    <property type="entry name" value="Znf_RING/FYVE/PHD"/>
</dbReference>
<dbReference type="SUPFAM" id="SSF57850">
    <property type="entry name" value="RING/U-box"/>
    <property type="match status" value="1"/>
</dbReference>
<evidence type="ECO:0000256" key="3">
    <source>
        <dbReference type="ARBA" id="ARBA00022723"/>
    </source>
</evidence>
<evidence type="ECO:0000256" key="4">
    <source>
        <dbReference type="ARBA" id="ARBA00022771"/>
    </source>
</evidence>
<evidence type="ECO:0000259" key="12">
    <source>
        <dbReference type="PROSITE" id="PS51292"/>
    </source>
</evidence>
<comment type="caution">
    <text evidence="13">The sequence shown here is derived from an EMBL/GenBank/DDBJ whole genome shotgun (WGS) entry which is preliminary data.</text>
</comment>
<name>A0AA40EMP6_9PEZI</name>
<keyword evidence="7 10" id="KW-0472">Membrane</keyword>
<reference evidence="13" key="1">
    <citation type="submission" date="2023-06" db="EMBL/GenBank/DDBJ databases">
        <title>Genome-scale phylogeny and comparative genomics of the fungal order Sordariales.</title>
        <authorList>
            <consortium name="Lawrence Berkeley National Laboratory"/>
            <person name="Hensen N."/>
            <person name="Bonometti L."/>
            <person name="Westerberg I."/>
            <person name="Brannstrom I.O."/>
            <person name="Guillou S."/>
            <person name="Cros-Aarteil S."/>
            <person name="Calhoun S."/>
            <person name="Haridas S."/>
            <person name="Kuo A."/>
            <person name="Mondo S."/>
            <person name="Pangilinan J."/>
            <person name="Riley R."/>
            <person name="Labutti K."/>
            <person name="Andreopoulos B."/>
            <person name="Lipzen A."/>
            <person name="Chen C."/>
            <person name="Yanf M."/>
            <person name="Daum C."/>
            <person name="Ng V."/>
            <person name="Clum A."/>
            <person name="Steindorff A."/>
            <person name="Ohm R."/>
            <person name="Martin F."/>
            <person name="Silar P."/>
            <person name="Natvig D."/>
            <person name="Lalanne C."/>
            <person name="Gautier V."/>
            <person name="Ament-Velasquez S.L."/>
            <person name="Kruys A."/>
            <person name="Hutchinson M.I."/>
            <person name="Powell A.J."/>
            <person name="Barry K."/>
            <person name="Miller A.N."/>
            <person name="Grigoriev I.V."/>
            <person name="Debuchy R."/>
            <person name="Gladieux P."/>
            <person name="Thoren M.H."/>
            <person name="Johannesson H."/>
        </authorList>
    </citation>
    <scope>NUCLEOTIDE SEQUENCE</scope>
    <source>
        <strain evidence="13">CBS 540.89</strain>
    </source>
</reference>
<accession>A0AA40EMP6</accession>
<evidence type="ECO:0000256" key="6">
    <source>
        <dbReference type="ARBA" id="ARBA00022989"/>
    </source>
</evidence>
<feature type="transmembrane region" description="Helical" evidence="10">
    <location>
        <begin position="158"/>
        <end position="176"/>
    </location>
</feature>
<feature type="region of interest" description="Disordered" evidence="9">
    <location>
        <begin position="348"/>
        <end position="369"/>
    </location>
</feature>
<dbReference type="SMART" id="SM00744">
    <property type="entry name" value="RINGv"/>
    <property type="match status" value="1"/>
</dbReference>
<dbReference type="GO" id="GO:0016020">
    <property type="term" value="C:membrane"/>
    <property type="evidence" value="ECO:0007669"/>
    <property type="project" value="UniProtKB-SubCell"/>
</dbReference>
<evidence type="ECO:0000259" key="11">
    <source>
        <dbReference type="PROSITE" id="PS50089"/>
    </source>
</evidence>
<evidence type="ECO:0000256" key="2">
    <source>
        <dbReference type="ARBA" id="ARBA00022692"/>
    </source>
</evidence>
<dbReference type="Gene3D" id="3.30.40.10">
    <property type="entry name" value="Zinc/RING finger domain, C3HC4 (zinc finger)"/>
    <property type="match status" value="1"/>
</dbReference>
<protein>
    <recommendedName>
        <fullName evidence="15">RING-CH-type domain-containing protein</fullName>
    </recommendedName>
</protein>
<dbReference type="Proteomes" id="UP001172159">
    <property type="component" value="Unassembled WGS sequence"/>
</dbReference>
<feature type="region of interest" description="Disordered" evidence="9">
    <location>
        <begin position="248"/>
        <end position="297"/>
    </location>
</feature>
<dbReference type="PROSITE" id="PS51292">
    <property type="entry name" value="ZF_RING_CH"/>
    <property type="match status" value="1"/>
</dbReference>
<keyword evidence="5" id="KW-0862">Zinc</keyword>
<feature type="transmembrane region" description="Helical" evidence="10">
    <location>
        <begin position="183"/>
        <end position="201"/>
    </location>
</feature>
<sequence length="568" mass="62523">MATPSGATTPAWPPPPANSAIPSIVPAPYAENDQHVCFICLQNENDTPNATWVHPCPCTLEAHQDCMLQWVAEMEVSNRKSKNGLQCPACKAPIIVEEPYDAIVALRNRFNRKFSRISPGLLVLIVSECSVVGAASYGFAAVTIFAGRRAAMSMVDKIGVIPTVITCSLIGPGLVLSRWLASLGNLVLLPVSALYSTFLVGRNQPLVWPPSPVWAIALMPSVQFAYTFLYYELFGKLEKRLNRALRGRPMDEEPRNEAEQQQPPTAAGAAPANGQQQQQQGGQQQGGAGGNQREGEHGEEGMWDLVANLGRAVAGLFGDDDEAEGDLGDEDRARVEDLVFEVELHLDAGGHDHDHDHDHHHHDHDNDQEELQHILHEHLLNDVALAAPPVAVPPPAQPAQQQQQQPQNPPPQPNNNNNNNRRNRNRDNEVARPPPGPNGEGETNFLSLFLNSIVSSLLMPVISFGMGEAIRVLAPKSWVTRSLFQRDSFWSSIWGGSGRRRINPSGGTGNGTYAPSILQHQWGRSLVGGCLYVVLRDAWSLYVKWRRVQVKQNRRVKNVERRPAVREN</sequence>
<dbReference type="EMBL" id="JAUKTV010000003">
    <property type="protein sequence ID" value="KAK0742143.1"/>
    <property type="molecule type" value="Genomic_DNA"/>
</dbReference>
<evidence type="ECO:0000256" key="9">
    <source>
        <dbReference type="SAM" id="MobiDB-lite"/>
    </source>
</evidence>
<proteinExistence type="predicted"/>
<evidence type="ECO:0000256" key="10">
    <source>
        <dbReference type="SAM" id="Phobius"/>
    </source>
</evidence>
<evidence type="ECO:0000256" key="7">
    <source>
        <dbReference type="ARBA" id="ARBA00023136"/>
    </source>
</evidence>
<evidence type="ECO:0000256" key="1">
    <source>
        <dbReference type="ARBA" id="ARBA00004141"/>
    </source>
</evidence>
<keyword evidence="6 10" id="KW-1133">Transmembrane helix</keyword>
<dbReference type="GO" id="GO:0008270">
    <property type="term" value="F:zinc ion binding"/>
    <property type="evidence" value="ECO:0007669"/>
    <property type="project" value="UniProtKB-KW"/>
</dbReference>
<feature type="compositionally biased region" description="Low complexity" evidence="9">
    <location>
        <begin position="259"/>
        <end position="282"/>
    </location>
</feature>
<feature type="compositionally biased region" description="Basic and acidic residues" evidence="9">
    <location>
        <begin position="348"/>
        <end position="357"/>
    </location>
</feature>
<feature type="compositionally biased region" description="Gly residues" evidence="9">
    <location>
        <begin position="283"/>
        <end position="292"/>
    </location>
</feature>
<keyword evidence="2 10" id="KW-0812">Transmembrane</keyword>
<dbReference type="PANTHER" id="PTHR46283">
    <property type="entry name" value="E3 UBIQUITIN-PROTEIN LIGASE MARCH5"/>
    <property type="match status" value="1"/>
</dbReference>
<keyword evidence="14" id="KW-1185">Reference proteome</keyword>
<keyword evidence="4 8" id="KW-0863">Zinc-finger</keyword>